<dbReference type="AlphaFoldDB" id="A0A1I3ISC2"/>
<evidence type="ECO:0000256" key="1">
    <source>
        <dbReference type="ARBA" id="ARBA00023122"/>
    </source>
</evidence>
<feature type="domain" description="CBS" evidence="3">
    <location>
        <begin position="72"/>
        <end position="129"/>
    </location>
</feature>
<evidence type="ECO:0000259" key="3">
    <source>
        <dbReference type="PROSITE" id="PS51371"/>
    </source>
</evidence>
<dbReference type="InterPro" id="IPR046342">
    <property type="entry name" value="CBS_dom_sf"/>
</dbReference>
<dbReference type="CDD" id="cd17775">
    <property type="entry name" value="CBS_pair_bact_arch"/>
    <property type="match status" value="1"/>
</dbReference>
<dbReference type="Proteomes" id="UP000182829">
    <property type="component" value="Unassembled WGS sequence"/>
</dbReference>
<feature type="domain" description="CBS" evidence="3">
    <location>
        <begin position="7"/>
        <end position="62"/>
    </location>
</feature>
<protein>
    <submittedName>
        <fullName evidence="4">CBS domain-containing protein</fullName>
    </submittedName>
</protein>
<keyword evidence="1 2" id="KW-0129">CBS domain</keyword>
<evidence type="ECO:0000256" key="2">
    <source>
        <dbReference type="PROSITE-ProRule" id="PRU00703"/>
    </source>
</evidence>
<dbReference type="OrthoDB" id="43333at2157"/>
<dbReference type="SUPFAM" id="SSF54631">
    <property type="entry name" value="CBS-domain pair"/>
    <property type="match status" value="1"/>
</dbReference>
<accession>A0A1I3ISC2</accession>
<dbReference type="Gene3D" id="3.10.580.10">
    <property type="entry name" value="CBS-domain"/>
    <property type="match status" value="1"/>
</dbReference>
<sequence>MPVENLARSDIVTATTDESIQEIAATMAAENVGSVVITDGDEPAGIVTDRDLTLQVIAEGESADGMTAEDVMSTDLCTIEHDGGFYEATELMSEHGVRRLPVVDSDGELTGIITVDDLHELLADEHQQLAAVVQAQRPPY</sequence>
<dbReference type="PANTHER" id="PTHR43080:SF2">
    <property type="entry name" value="CBS DOMAIN-CONTAINING PROTEIN"/>
    <property type="match status" value="1"/>
</dbReference>
<evidence type="ECO:0000313" key="4">
    <source>
        <dbReference type="EMBL" id="SFI50829.1"/>
    </source>
</evidence>
<evidence type="ECO:0000313" key="5">
    <source>
        <dbReference type="Proteomes" id="UP000182829"/>
    </source>
</evidence>
<dbReference type="OMA" id="QWCVEDD"/>
<proteinExistence type="predicted"/>
<organism evidence="4 5">
    <name type="scientific">Natronobacterium gregoryi</name>
    <dbReference type="NCBI Taxonomy" id="44930"/>
    <lineage>
        <taxon>Archaea</taxon>
        <taxon>Methanobacteriati</taxon>
        <taxon>Methanobacteriota</taxon>
        <taxon>Stenosarchaea group</taxon>
        <taxon>Halobacteria</taxon>
        <taxon>Halobacteriales</taxon>
        <taxon>Natrialbaceae</taxon>
        <taxon>Natronobacterium</taxon>
    </lineage>
</organism>
<dbReference type="InterPro" id="IPR000644">
    <property type="entry name" value="CBS_dom"/>
</dbReference>
<name>A0A1I3ISC2_9EURY</name>
<dbReference type="PANTHER" id="PTHR43080">
    <property type="entry name" value="CBS DOMAIN-CONTAINING PROTEIN CBSX3, MITOCHONDRIAL"/>
    <property type="match status" value="1"/>
</dbReference>
<dbReference type="RefSeq" id="WP_005580815.1">
    <property type="nucleotide sequence ID" value="NZ_FORO01000001.1"/>
</dbReference>
<gene>
    <name evidence="4" type="ORF">SAMN05443661_10158</name>
</gene>
<dbReference type="EMBL" id="FORO01000001">
    <property type="protein sequence ID" value="SFI50829.1"/>
    <property type="molecule type" value="Genomic_DNA"/>
</dbReference>
<dbReference type="PROSITE" id="PS51371">
    <property type="entry name" value="CBS"/>
    <property type="match status" value="2"/>
</dbReference>
<dbReference type="GeneID" id="14209876"/>
<dbReference type="SMART" id="SM00116">
    <property type="entry name" value="CBS"/>
    <property type="match status" value="2"/>
</dbReference>
<reference evidence="4 5" key="1">
    <citation type="submission" date="2016-10" db="EMBL/GenBank/DDBJ databases">
        <authorList>
            <person name="de Groot N.N."/>
        </authorList>
    </citation>
    <scope>NUCLEOTIDE SEQUENCE [LARGE SCALE GENOMIC DNA]</scope>
    <source>
        <strain evidence="4 5">SP2</strain>
    </source>
</reference>
<dbReference type="Pfam" id="PF00571">
    <property type="entry name" value="CBS"/>
    <property type="match status" value="2"/>
</dbReference>
<dbReference type="InterPro" id="IPR051257">
    <property type="entry name" value="Diverse_CBS-Domain"/>
</dbReference>